<proteinExistence type="predicted"/>
<evidence type="ECO:0000313" key="3">
    <source>
        <dbReference type="Proteomes" id="UP000076400"/>
    </source>
</evidence>
<sequence length="58" mass="6834">MDIFQELAGALRHYWGLWLMLIFLGMILWTVRPGAGKRYRDASRIPLNDETPRQESKD</sequence>
<reference evidence="2 3" key="1">
    <citation type="submission" date="2015-12" db="EMBL/GenBank/DDBJ databases">
        <title>Genome sequence of Oceanibaculum pacificum MCCC 1A02656.</title>
        <authorList>
            <person name="Lu L."/>
            <person name="Lai Q."/>
            <person name="Shao Z."/>
            <person name="Qian P."/>
        </authorList>
    </citation>
    <scope>NUCLEOTIDE SEQUENCE [LARGE SCALE GENOMIC DNA]</scope>
    <source>
        <strain evidence="2 3">MCCC 1A02656</strain>
    </source>
</reference>
<evidence type="ECO:0000256" key="1">
    <source>
        <dbReference type="SAM" id="Phobius"/>
    </source>
</evidence>
<organism evidence="2 3">
    <name type="scientific">Oceanibaculum pacificum</name>
    <dbReference type="NCBI Taxonomy" id="580166"/>
    <lineage>
        <taxon>Bacteria</taxon>
        <taxon>Pseudomonadati</taxon>
        <taxon>Pseudomonadota</taxon>
        <taxon>Alphaproteobacteria</taxon>
        <taxon>Rhodospirillales</taxon>
        <taxon>Oceanibaculaceae</taxon>
        <taxon>Oceanibaculum</taxon>
    </lineage>
</organism>
<dbReference type="AlphaFoldDB" id="A0A154VWZ3"/>
<keyword evidence="1" id="KW-0812">Transmembrane</keyword>
<feature type="transmembrane region" description="Helical" evidence="1">
    <location>
        <begin position="12"/>
        <end position="31"/>
    </location>
</feature>
<accession>A0A154VWZ3</accession>
<name>A0A154VWZ3_9PROT</name>
<gene>
    <name evidence="2" type="ORF">AUP43_02630</name>
</gene>
<evidence type="ECO:0000313" key="2">
    <source>
        <dbReference type="EMBL" id="KZD05826.1"/>
    </source>
</evidence>
<dbReference type="Proteomes" id="UP000076400">
    <property type="component" value="Unassembled WGS sequence"/>
</dbReference>
<comment type="caution">
    <text evidence="2">The sequence shown here is derived from an EMBL/GenBank/DDBJ whole genome shotgun (WGS) entry which is preliminary data.</text>
</comment>
<dbReference type="RefSeq" id="WP_067557871.1">
    <property type="nucleotide sequence ID" value="NZ_LPXN01000127.1"/>
</dbReference>
<dbReference type="EMBL" id="LPXN01000127">
    <property type="protein sequence ID" value="KZD05826.1"/>
    <property type="molecule type" value="Genomic_DNA"/>
</dbReference>
<keyword evidence="3" id="KW-1185">Reference proteome</keyword>
<protein>
    <submittedName>
        <fullName evidence="2">Cytochrome oxidase</fullName>
    </submittedName>
</protein>
<keyword evidence="1" id="KW-0472">Membrane</keyword>
<keyword evidence="1" id="KW-1133">Transmembrane helix</keyword>
<dbReference type="InterPro" id="IPR008621">
    <property type="entry name" value="Cbb3-typ_cyt_oxidase_comp"/>
</dbReference>
<dbReference type="STRING" id="580166.AUP43_02630"/>
<dbReference type="Pfam" id="PF05545">
    <property type="entry name" value="FixQ"/>
    <property type="match status" value="1"/>
</dbReference>
<dbReference type="CDD" id="cd01324">
    <property type="entry name" value="cbb3_Oxidase_CcoQ"/>
    <property type="match status" value="1"/>
</dbReference>